<dbReference type="VEuPathDB" id="VectorBase:HLOH_043833"/>
<comment type="caution">
    <text evidence="1">The sequence shown here is derived from an EMBL/GenBank/DDBJ whole genome shotgun (WGS) entry which is preliminary data.</text>
</comment>
<dbReference type="Proteomes" id="UP000821853">
    <property type="component" value="Chromosome 1"/>
</dbReference>
<evidence type="ECO:0000313" key="2">
    <source>
        <dbReference type="Proteomes" id="UP000821853"/>
    </source>
</evidence>
<protein>
    <submittedName>
        <fullName evidence="1">Uncharacterized protein</fullName>
    </submittedName>
</protein>
<evidence type="ECO:0000313" key="1">
    <source>
        <dbReference type="EMBL" id="KAH9361222.1"/>
    </source>
</evidence>
<dbReference type="AlphaFoldDB" id="A0A9J6F760"/>
<accession>A0A9J6F760</accession>
<gene>
    <name evidence="1" type="ORF">HPB48_001580</name>
</gene>
<sequence length="85" mass="9244">MTCPSGHHRTSVSSTNAFRTVQLHKDINRWRLRRLRGVPSAAQKAESHTSQQCLGDREQVAQAAVAPPTPGGVVGQVQGHRQPVL</sequence>
<keyword evidence="2" id="KW-1185">Reference proteome</keyword>
<reference evidence="1 2" key="1">
    <citation type="journal article" date="2020" name="Cell">
        <title>Large-Scale Comparative Analyses of Tick Genomes Elucidate Their Genetic Diversity and Vector Capacities.</title>
        <authorList>
            <consortium name="Tick Genome and Microbiome Consortium (TIGMIC)"/>
            <person name="Jia N."/>
            <person name="Wang J."/>
            <person name="Shi W."/>
            <person name="Du L."/>
            <person name="Sun Y."/>
            <person name="Zhan W."/>
            <person name="Jiang J.F."/>
            <person name="Wang Q."/>
            <person name="Zhang B."/>
            <person name="Ji P."/>
            <person name="Bell-Sakyi L."/>
            <person name="Cui X.M."/>
            <person name="Yuan T.T."/>
            <person name="Jiang B.G."/>
            <person name="Yang W.F."/>
            <person name="Lam T.T."/>
            <person name="Chang Q.C."/>
            <person name="Ding S.J."/>
            <person name="Wang X.J."/>
            <person name="Zhu J.G."/>
            <person name="Ruan X.D."/>
            <person name="Zhao L."/>
            <person name="Wei J.T."/>
            <person name="Ye R.Z."/>
            <person name="Que T.C."/>
            <person name="Du C.H."/>
            <person name="Zhou Y.H."/>
            <person name="Cheng J.X."/>
            <person name="Dai P.F."/>
            <person name="Guo W.B."/>
            <person name="Han X.H."/>
            <person name="Huang E.J."/>
            <person name="Li L.F."/>
            <person name="Wei W."/>
            <person name="Gao Y.C."/>
            <person name="Liu J.Z."/>
            <person name="Shao H.Z."/>
            <person name="Wang X."/>
            <person name="Wang C.C."/>
            <person name="Yang T.C."/>
            <person name="Huo Q.B."/>
            <person name="Li W."/>
            <person name="Chen H.Y."/>
            <person name="Chen S.E."/>
            <person name="Zhou L.G."/>
            <person name="Ni X.B."/>
            <person name="Tian J.H."/>
            <person name="Sheng Y."/>
            <person name="Liu T."/>
            <person name="Pan Y.S."/>
            <person name="Xia L.Y."/>
            <person name="Li J."/>
            <person name="Zhao F."/>
            <person name="Cao W.C."/>
        </authorList>
    </citation>
    <scope>NUCLEOTIDE SEQUENCE [LARGE SCALE GENOMIC DNA]</scope>
    <source>
        <strain evidence="1">HaeL-2018</strain>
    </source>
</reference>
<organism evidence="1 2">
    <name type="scientific">Haemaphysalis longicornis</name>
    <name type="common">Bush tick</name>
    <dbReference type="NCBI Taxonomy" id="44386"/>
    <lineage>
        <taxon>Eukaryota</taxon>
        <taxon>Metazoa</taxon>
        <taxon>Ecdysozoa</taxon>
        <taxon>Arthropoda</taxon>
        <taxon>Chelicerata</taxon>
        <taxon>Arachnida</taxon>
        <taxon>Acari</taxon>
        <taxon>Parasitiformes</taxon>
        <taxon>Ixodida</taxon>
        <taxon>Ixodoidea</taxon>
        <taxon>Ixodidae</taxon>
        <taxon>Haemaphysalinae</taxon>
        <taxon>Haemaphysalis</taxon>
    </lineage>
</organism>
<name>A0A9J6F760_HAELO</name>
<dbReference type="EMBL" id="JABSTR010000001">
    <property type="protein sequence ID" value="KAH9361222.1"/>
    <property type="molecule type" value="Genomic_DNA"/>
</dbReference>
<proteinExistence type="predicted"/>